<evidence type="ECO:0000256" key="2">
    <source>
        <dbReference type="ARBA" id="ARBA00004642"/>
    </source>
</evidence>
<dbReference type="Proteomes" id="UP001152795">
    <property type="component" value="Unassembled WGS sequence"/>
</dbReference>
<evidence type="ECO:0000256" key="3">
    <source>
        <dbReference type="ARBA" id="ARBA00005607"/>
    </source>
</evidence>
<accession>A0A7D9K5Y1</accession>
<organism evidence="8 9">
    <name type="scientific">Paramuricea clavata</name>
    <name type="common">Red gorgonian</name>
    <name type="synonym">Violescent sea-whip</name>
    <dbReference type="NCBI Taxonomy" id="317549"/>
    <lineage>
        <taxon>Eukaryota</taxon>
        <taxon>Metazoa</taxon>
        <taxon>Cnidaria</taxon>
        <taxon>Anthozoa</taxon>
        <taxon>Octocorallia</taxon>
        <taxon>Malacalcyonacea</taxon>
        <taxon>Plexauridae</taxon>
        <taxon>Paramuricea</taxon>
    </lineage>
</organism>
<keyword evidence="6" id="KW-0539">Nucleus</keyword>
<evidence type="ECO:0000256" key="6">
    <source>
        <dbReference type="ARBA" id="ARBA00023242"/>
    </source>
</evidence>
<evidence type="ECO:0000313" key="8">
    <source>
        <dbReference type="EMBL" id="CAB4041768.1"/>
    </source>
</evidence>
<dbReference type="OrthoDB" id="73639at2759"/>
<dbReference type="PANTHER" id="PTHR12967">
    <property type="entry name" value="PROTEIN SHQ1 HOMOLOG"/>
    <property type="match status" value="1"/>
</dbReference>
<feature type="domain" description="CS" evidence="7">
    <location>
        <begin position="1"/>
        <end position="89"/>
    </location>
</feature>
<comment type="subcellular location">
    <subcellularLocation>
        <location evidence="1">Cytoplasm</location>
        <location evidence="1">Cytosol</location>
    </subcellularLocation>
    <subcellularLocation>
        <location evidence="2">Nucleus</location>
        <location evidence="2">Nucleoplasm</location>
    </subcellularLocation>
</comment>
<keyword evidence="5" id="KW-0963">Cytoplasm</keyword>
<protein>
    <recommendedName>
        <fullName evidence="4">Protein SHQ1 homolog</fullName>
    </recommendedName>
</protein>
<dbReference type="Pfam" id="PF21413">
    <property type="entry name" value="SHQ1-like_CS"/>
    <property type="match status" value="1"/>
</dbReference>
<dbReference type="GO" id="GO:0005829">
    <property type="term" value="C:cytosol"/>
    <property type="evidence" value="ECO:0007669"/>
    <property type="project" value="UniProtKB-SubCell"/>
</dbReference>
<dbReference type="GO" id="GO:0000493">
    <property type="term" value="P:box H/ACA snoRNP assembly"/>
    <property type="evidence" value="ECO:0007669"/>
    <property type="project" value="InterPro"/>
</dbReference>
<dbReference type="SUPFAM" id="SSF49764">
    <property type="entry name" value="HSP20-like chaperones"/>
    <property type="match status" value="1"/>
</dbReference>
<gene>
    <name evidence="8" type="ORF">PACLA_8A015346</name>
</gene>
<reference evidence="8" key="1">
    <citation type="submission" date="2020-04" db="EMBL/GenBank/DDBJ databases">
        <authorList>
            <person name="Alioto T."/>
            <person name="Alioto T."/>
            <person name="Gomez Garrido J."/>
        </authorList>
    </citation>
    <scope>NUCLEOTIDE SEQUENCE</scope>
    <source>
        <strain evidence="8">A484AB</strain>
    </source>
</reference>
<dbReference type="Gene3D" id="2.60.40.790">
    <property type="match status" value="1"/>
</dbReference>
<dbReference type="EMBL" id="CACRXK020028897">
    <property type="protein sequence ID" value="CAB4041768.1"/>
    <property type="molecule type" value="Genomic_DNA"/>
</dbReference>
<name>A0A7D9K5Y1_PARCT</name>
<comment type="similarity">
    <text evidence="3">Belongs to the SHQ1 family.</text>
</comment>
<dbReference type="InterPro" id="IPR048696">
    <property type="entry name" value="SHQ1-like_CS"/>
</dbReference>
<dbReference type="PANTHER" id="PTHR12967:SF0">
    <property type="entry name" value="PROTEIN SHQ1 HOMOLOG"/>
    <property type="match status" value="1"/>
</dbReference>
<dbReference type="PROSITE" id="PS51203">
    <property type="entry name" value="CS"/>
    <property type="match status" value="1"/>
</dbReference>
<keyword evidence="9" id="KW-1185">Reference proteome</keyword>
<dbReference type="InterPro" id="IPR007052">
    <property type="entry name" value="CS_dom"/>
</dbReference>
<evidence type="ECO:0000256" key="1">
    <source>
        <dbReference type="ARBA" id="ARBA00004514"/>
    </source>
</evidence>
<dbReference type="GO" id="GO:0005654">
    <property type="term" value="C:nucleoplasm"/>
    <property type="evidence" value="ECO:0007669"/>
    <property type="project" value="UniProtKB-SubCell"/>
</dbReference>
<evidence type="ECO:0000259" key="7">
    <source>
        <dbReference type="PROSITE" id="PS51203"/>
    </source>
</evidence>
<dbReference type="CDD" id="cd06463">
    <property type="entry name" value="p23_like"/>
    <property type="match status" value="1"/>
</dbReference>
<dbReference type="FunFam" id="2.60.40.790:FF:000022">
    <property type="entry name" value="Protein SHQ1 homolog"/>
    <property type="match status" value="1"/>
</dbReference>
<evidence type="ECO:0000313" key="9">
    <source>
        <dbReference type="Proteomes" id="UP001152795"/>
    </source>
</evidence>
<evidence type="ECO:0000256" key="5">
    <source>
        <dbReference type="ARBA" id="ARBA00022490"/>
    </source>
</evidence>
<dbReference type="GO" id="GO:0051082">
    <property type="term" value="F:unfolded protein binding"/>
    <property type="evidence" value="ECO:0007669"/>
    <property type="project" value="TreeGrafter"/>
</dbReference>
<sequence length="138" mass="16097">MLTPAFELSQDEKFVYVYIKTPYIKIHDVEYFIEEHHFKFFVKPYFLRLNFPGKIIENGDESASYDVDKGLFTIHLPKLVPGTHFPDLDLVTKLLAPSGKCNVSKPGIEVISEEMSCDGNDEEDDLDWEWNQELYDEE</sequence>
<comment type="caution">
    <text evidence="8">The sequence shown here is derived from an EMBL/GenBank/DDBJ whole genome shotgun (WGS) entry which is preliminary data.</text>
</comment>
<dbReference type="InterPro" id="IPR008978">
    <property type="entry name" value="HSP20-like_chaperone"/>
</dbReference>
<evidence type="ECO:0000256" key="4">
    <source>
        <dbReference type="ARBA" id="ARBA00013750"/>
    </source>
</evidence>
<dbReference type="InterPro" id="IPR039742">
    <property type="entry name" value="Shq1"/>
</dbReference>
<dbReference type="AlphaFoldDB" id="A0A7D9K5Y1"/>
<proteinExistence type="inferred from homology"/>
<feature type="non-terminal residue" evidence="8">
    <location>
        <position position="138"/>
    </location>
</feature>